<organism evidence="1 2">
    <name type="scientific">Mycoplasma marinum</name>
    <dbReference type="NCBI Taxonomy" id="1937190"/>
    <lineage>
        <taxon>Bacteria</taxon>
        <taxon>Bacillati</taxon>
        <taxon>Mycoplasmatota</taxon>
        <taxon>Mollicutes</taxon>
        <taxon>Mycoplasmataceae</taxon>
        <taxon>Mycoplasma</taxon>
    </lineage>
</organism>
<keyword evidence="2" id="KW-1185">Reference proteome</keyword>
<dbReference type="AlphaFoldDB" id="A0A4R0XVT7"/>
<accession>A0A4R0XVT7</accession>
<name>A0A4R0XVT7_9MOLU</name>
<gene>
    <name evidence="1" type="ORF">C4B24_00010</name>
</gene>
<dbReference type="EMBL" id="PSZO01000001">
    <property type="protein sequence ID" value="TCG11985.1"/>
    <property type="molecule type" value="Genomic_DNA"/>
</dbReference>
<protein>
    <submittedName>
        <fullName evidence="1">Uncharacterized protein</fullName>
    </submittedName>
</protein>
<sequence>MDEKCFEALFLIKTYKNIYFLLKSNIIFMNKTRLIFVILNSESQDGESGNNIEYWLLLIY</sequence>
<evidence type="ECO:0000313" key="2">
    <source>
        <dbReference type="Proteomes" id="UP000294192"/>
    </source>
</evidence>
<proteinExistence type="predicted"/>
<evidence type="ECO:0000313" key="1">
    <source>
        <dbReference type="EMBL" id="TCG11985.1"/>
    </source>
</evidence>
<comment type="caution">
    <text evidence="1">The sequence shown here is derived from an EMBL/GenBank/DDBJ whole genome shotgun (WGS) entry which is preliminary data.</text>
</comment>
<reference evidence="1 2" key="1">
    <citation type="submission" date="2018-02" db="EMBL/GenBank/DDBJ databases">
        <title>Mycoplasma marinum and Mycoplasma todarodis sp. nov., moderately halophilic and psychrotolerant mycoplasmas isolated from cephalopods.</title>
        <authorList>
            <person name="Viver T."/>
        </authorList>
    </citation>
    <scope>NUCLEOTIDE SEQUENCE [LARGE SCALE GENOMIC DNA]</scope>
    <source>
        <strain evidence="1 2">PE</strain>
    </source>
</reference>
<dbReference type="Proteomes" id="UP000294192">
    <property type="component" value="Unassembled WGS sequence"/>
</dbReference>